<name>A0A919IRY5_9ACTN</name>
<evidence type="ECO:0000313" key="3">
    <source>
        <dbReference type="Proteomes" id="UP000619479"/>
    </source>
</evidence>
<reference evidence="2" key="1">
    <citation type="submission" date="2021-01" db="EMBL/GenBank/DDBJ databases">
        <title>Whole genome shotgun sequence of Actinoplanes cyaneus NBRC 14990.</title>
        <authorList>
            <person name="Komaki H."/>
            <person name="Tamura T."/>
        </authorList>
    </citation>
    <scope>NUCLEOTIDE SEQUENCE</scope>
    <source>
        <strain evidence="2">NBRC 14990</strain>
    </source>
</reference>
<dbReference type="RefSeq" id="WP_203753991.1">
    <property type="nucleotide sequence ID" value="NZ_BAAAUC010000035.1"/>
</dbReference>
<evidence type="ECO:0000256" key="1">
    <source>
        <dbReference type="SAM" id="Phobius"/>
    </source>
</evidence>
<accession>A0A919IRY5</accession>
<protein>
    <submittedName>
        <fullName evidence="2">Uncharacterized protein</fullName>
    </submittedName>
</protein>
<sequence length="174" mass="18961">MTQRLSSDPHIWPAVRTAEDFLAELRRLRAQAGDPSFRQLHRIAAKLIADAPTGYRMDPLSPSTTSEVLAGKRLPRLPRLEFVESYVAACLSSSGVDEPAVDAEVARWRTLWHSLTTPREPEEPANTVRVKRPSPSLTLLLILVFLAGLAVGVVGARGWSVRHVPVAGVAIGEA</sequence>
<keyword evidence="1" id="KW-0472">Membrane</keyword>
<comment type="caution">
    <text evidence="2">The sequence shown here is derived from an EMBL/GenBank/DDBJ whole genome shotgun (WGS) entry which is preliminary data.</text>
</comment>
<keyword evidence="1" id="KW-0812">Transmembrane</keyword>
<gene>
    <name evidence="2" type="ORF">Acy02nite_82190</name>
</gene>
<keyword evidence="3" id="KW-1185">Reference proteome</keyword>
<organism evidence="2 3">
    <name type="scientific">Actinoplanes cyaneus</name>
    <dbReference type="NCBI Taxonomy" id="52696"/>
    <lineage>
        <taxon>Bacteria</taxon>
        <taxon>Bacillati</taxon>
        <taxon>Actinomycetota</taxon>
        <taxon>Actinomycetes</taxon>
        <taxon>Micromonosporales</taxon>
        <taxon>Micromonosporaceae</taxon>
        <taxon>Actinoplanes</taxon>
    </lineage>
</organism>
<dbReference type="Proteomes" id="UP000619479">
    <property type="component" value="Unassembled WGS sequence"/>
</dbReference>
<keyword evidence="1" id="KW-1133">Transmembrane helix</keyword>
<evidence type="ECO:0000313" key="2">
    <source>
        <dbReference type="EMBL" id="GID70338.1"/>
    </source>
</evidence>
<dbReference type="EMBL" id="BOMH01000073">
    <property type="protein sequence ID" value="GID70338.1"/>
    <property type="molecule type" value="Genomic_DNA"/>
</dbReference>
<feature type="transmembrane region" description="Helical" evidence="1">
    <location>
        <begin position="137"/>
        <end position="156"/>
    </location>
</feature>
<dbReference type="AlphaFoldDB" id="A0A919IRY5"/>
<proteinExistence type="predicted"/>